<proteinExistence type="predicted"/>
<dbReference type="SUPFAM" id="SSF110857">
    <property type="entry name" value="Gamma-glutamyl cyclotransferase-like"/>
    <property type="match status" value="1"/>
</dbReference>
<dbReference type="InterPro" id="IPR036568">
    <property type="entry name" value="GGCT-like_sf"/>
</dbReference>
<dbReference type="EMBL" id="BART01019533">
    <property type="protein sequence ID" value="GAG93029.1"/>
    <property type="molecule type" value="Genomic_DNA"/>
</dbReference>
<name>X1BAZ0_9ZZZZ</name>
<protein>
    <recommendedName>
        <fullName evidence="1">Gamma-glutamylcyclotransferase AIG2-like domain-containing protein</fullName>
    </recommendedName>
</protein>
<reference evidence="2" key="1">
    <citation type="journal article" date="2014" name="Front. Microbiol.">
        <title>High frequency of phylogenetically diverse reductive dehalogenase-homologous genes in deep subseafloor sedimentary metagenomes.</title>
        <authorList>
            <person name="Kawai M."/>
            <person name="Futagami T."/>
            <person name="Toyoda A."/>
            <person name="Takaki Y."/>
            <person name="Nishi S."/>
            <person name="Hori S."/>
            <person name="Arai W."/>
            <person name="Tsubouchi T."/>
            <person name="Morono Y."/>
            <person name="Uchiyama I."/>
            <person name="Ito T."/>
            <person name="Fujiyama A."/>
            <person name="Inagaki F."/>
            <person name="Takami H."/>
        </authorList>
    </citation>
    <scope>NUCLEOTIDE SEQUENCE</scope>
    <source>
        <strain evidence="2">Expedition CK06-06</strain>
    </source>
</reference>
<dbReference type="CDD" id="cd06661">
    <property type="entry name" value="GGCT_like"/>
    <property type="match status" value="1"/>
</dbReference>
<accession>X1BAZ0</accession>
<dbReference type="Gene3D" id="3.10.490.10">
    <property type="entry name" value="Gamma-glutamyl cyclotransferase-like"/>
    <property type="match status" value="1"/>
</dbReference>
<feature type="domain" description="Gamma-glutamylcyclotransferase AIG2-like" evidence="1">
    <location>
        <begin position="8"/>
        <end position="107"/>
    </location>
</feature>
<evidence type="ECO:0000259" key="1">
    <source>
        <dbReference type="Pfam" id="PF06094"/>
    </source>
</evidence>
<dbReference type="InterPro" id="IPR013024">
    <property type="entry name" value="GGCT-like"/>
</dbReference>
<dbReference type="Pfam" id="PF06094">
    <property type="entry name" value="GGACT"/>
    <property type="match status" value="1"/>
</dbReference>
<evidence type="ECO:0000313" key="2">
    <source>
        <dbReference type="EMBL" id="GAG93029.1"/>
    </source>
</evidence>
<organism evidence="2">
    <name type="scientific">marine sediment metagenome</name>
    <dbReference type="NCBI Taxonomy" id="412755"/>
    <lineage>
        <taxon>unclassified sequences</taxon>
        <taxon>metagenomes</taxon>
        <taxon>ecological metagenomes</taxon>
    </lineage>
</organism>
<dbReference type="InterPro" id="IPR009288">
    <property type="entry name" value="AIG2-like_dom"/>
</dbReference>
<gene>
    <name evidence="2" type="ORF">S01H4_36520</name>
</gene>
<dbReference type="AlphaFoldDB" id="X1BAZ0"/>
<feature type="non-terminal residue" evidence="2">
    <location>
        <position position="110"/>
    </location>
</feature>
<sequence>MNTGVGHLFVYGTLMSAANGAMGKAQRDRLQCEGIRLGAATMHGAQLYNLGCYPGLVESGDSGHIVHGELIALANPHMTLRWLDDYEGLVPGDHDQNEYARLERQVLLAN</sequence>
<comment type="caution">
    <text evidence="2">The sequence shown here is derived from an EMBL/GenBank/DDBJ whole genome shotgun (WGS) entry which is preliminary data.</text>
</comment>